<dbReference type="Proteomes" id="UP000294581">
    <property type="component" value="Unassembled WGS sequence"/>
</dbReference>
<dbReference type="EC" id="7.2.2.8" evidence="3"/>
<evidence type="ECO:0000256" key="13">
    <source>
        <dbReference type="ARBA" id="ARBA00022840"/>
    </source>
</evidence>
<gene>
    <name evidence="25" type="ORF">C7445_103246</name>
</gene>
<dbReference type="SFLD" id="SFLDS00003">
    <property type="entry name" value="Haloacid_Dehalogenase"/>
    <property type="match status" value="1"/>
</dbReference>
<evidence type="ECO:0000256" key="18">
    <source>
        <dbReference type="ARBA" id="ARBA00023065"/>
    </source>
</evidence>
<dbReference type="Pfam" id="PF00122">
    <property type="entry name" value="E1-E2_ATPase"/>
    <property type="match status" value="1"/>
</dbReference>
<dbReference type="NCBIfam" id="TIGR01494">
    <property type="entry name" value="ATPase_P-type"/>
    <property type="match status" value="1"/>
</dbReference>
<dbReference type="NCBIfam" id="TIGR01525">
    <property type="entry name" value="ATPase-IB_hvy"/>
    <property type="match status" value="1"/>
</dbReference>
<evidence type="ECO:0000256" key="21">
    <source>
        <dbReference type="ARBA" id="ARBA00033239"/>
    </source>
</evidence>
<sequence length="740" mass="78179">MRGTREDGLTMHAVPTKVAVLKIDGMTCAACAARIEKVVGRTDGVESVEVNLASEKGTVTFVPGLIDEQGIISRIEKAGYGARVLRDVNEEDERLRKERAYRRDVYTMWGSVVLTLPIVVQMFVMLFGSHAFLANWVSWVLATPVQFFVGWRFYRGAYHSLRGGAANMDVLVALGTTAAYLYSAVLTVLGHTETYFDSSATVITLIFMGKLLETRAKQQSNDAVSSLTSLAAKEAHVVRDGMEVDVPVAQLQVGDVVRVRPGEKVPADGVIVQGPAAIDESFLTGEPVPVNKAAGEQVYGATVNQMSAFSMRVTRVGSDTALAQVIRLVDQAQGSKAPVQRLADKISGVFVPIVLSIAVVTFLVWGFFGTWSHALLTAVAVLVIACPCSLGLATPTALMVGTGLGAERGILIKGGEYLELAHQVSTIVFDKTGTITEGKPVVTDVVVADGVDEVTMIRFVAALEAQSEHVLARAVTHYADERGIDYPTTTGMTAIPGQGIMGMVEMHQVVVGNSQWVAGHGVSGIDQGLIAHLEEQAKTVVCVAIDGSFAGAIGIADRVKTDAKQAVAALVKMGIDVWMMTGDHARTANAVASQAGIHQVVAGVLPGDKAERISALKQQGRVVAMVGDGINDAPALAAADVGIAMGTGADIAIEAADIALVRSEMYGVVHAILLSRITMRKIRQNLFWAFVYNMLGVPLAALGLFSPMIAGAAMALSSVSVVSNSLLLKRATLAMKGDDA</sequence>
<dbReference type="InterPro" id="IPR059000">
    <property type="entry name" value="ATPase_P-type_domA"/>
</dbReference>
<evidence type="ECO:0000256" key="4">
    <source>
        <dbReference type="ARBA" id="ARBA00015102"/>
    </source>
</evidence>
<dbReference type="SFLD" id="SFLDG00002">
    <property type="entry name" value="C1.7:_P-type_atpase_like"/>
    <property type="match status" value="1"/>
</dbReference>
<reference evidence="25 26" key="1">
    <citation type="submission" date="2019-03" db="EMBL/GenBank/DDBJ databases">
        <title>Genomic Encyclopedia of Type Strains, Phase IV (KMG-IV): sequencing the most valuable type-strain genomes for metagenomic binning, comparative biology and taxonomic classification.</title>
        <authorList>
            <person name="Goeker M."/>
        </authorList>
    </citation>
    <scope>NUCLEOTIDE SEQUENCE [LARGE SCALE GENOMIC DNA]</scope>
    <source>
        <strain evidence="25 26">DSM 17974</strain>
    </source>
</reference>
<evidence type="ECO:0000256" key="5">
    <source>
        <dbReference type="ARBA" id="ARBA00022448"/>
    </source>
</evidence>
<evidence type="ECO:0000256" key="12">
    <source>
        <dbReference type="ARBA" id="ARBA00022796"/>
    </source>
</evidence>
<evidence type="ECO:0000256" key="19">
    <source>
        <dbReference type="ARBA" id="ARBA00023136"/>
    </source>
</evidence>
<evidence type="ECO:0000256" key="1">
    <source>
        <dbReference type="ARBA" id="ARBA00004651"/>
    </source>
</evidence>
<evidence type="ECO:0000256" key="2">
    <source>
        <dbReference type="ARBA" id="ARBA00006024"/>
    </source>
</evidence>
<evidence type="ECO:0000256" key="7">
    <source>
        <dbReference type="ARBA" id="ARBA00022553"/>
    </source>
</evidence>
<dbReference type="GO" id="GO:0140581">
    <property type="term" value="F:P-type monovalent copper transporter activity"/>
    <property type="evidence" value="ECO:0007669"/>
    <property type="project" value="UniProtKB-EC"/>
</dbReference>
<feature type="domain" description="HMA" evidence="24">
    <location>
        <begin position="17"/>
        <end position="83"/>
    </location>
</feature>
<dbReference type="PROSITE" id="PS50846">
    <property type="entry name" value="HMA_2"/>
    <property type="match status" value="1"/>
</dbReference>
<dbReference type="SUPFAM" id="SSF55008">
    <property type="entry name" value="HMA, heavy metal-associated domain"/>
    <property type="match status" value="1"/>
</dbReference>
<keyword evidence="9 23" id="KW-0479">Metal-binding</keyword>
<keyword evidence="12" id="KW-0187">Copper transport</keyword>
<evidence type="ECO:0000256" key="20">
    <source>
        <dbReference type="ARBA" id="ARBA00029719"/>
    </source>
</evidence>
<keyword evidence="13 23" id="KW-0067">ATP-binding</keyword>
<feature type="transmembrane region" description="Helical" evidence="23">
    <location>
        <begin position="105"/>
        <end position="127"/>
    </location>
</feature>
<dbReference type="PANTHER" id="PTHR43520">
    <property type="entry name" value="ATP7, ISOFORM B"/>
    <property type="match status" value="1"/>
</dbReference>
<dbReference type="CDD" id="cd00371">
    <property type="entry name" value="HMA"/>
    <property type="match status" value="1"/>
</dbReference>
<keyword evidence="10" id="KW-0677">Repeat</keyword>
<name>A0A4R8LRI0_9BACL</name>
<dbReference type="GO" id="GO:0043682">
    <property type="term" value="F:P-type divalent copper transporter activity"/>
    <property type="evidence" value="ECO:0007669"/>
    <property type="project" value="TreeGrafter"/>
</dbReference>
<comment type="similarity">
    <text evidence="2 23">Belongs to the cation transport ATPase (P-type) (TC 3.A.3) family. Type IB subfamily.</text>
</comment>
<dbReference type="SUPFAM" id="SSF81653">
    <property type="entry name" value="Calcium ATPase, transduction domain A"/>
    <property type="match status" value="1"/>
</dbReference>
<dbReference type="InterPro" id="IPR027256">
    <property type="entry name" value="P-typ_ATPase_IB"/>
</dbReference>
<comment type="subcellular location">
    <subcellularLocation>
        <location evidence="1">Cell membrane</location>
        <topology evidence="1">Multi-pass membrane protein</topology>
    </subcellularLocation>
</comment>
<dbReference type="Pfam" id="PF00403">
    <property type="entry name" value="HMA"/>
    <property type="match status" value="1"/>
</dbReference>
<dbReference type="GO" id="GO:0005524">
    <property type="term" value="F:ATP binding"/>
    <property type="evidence" value="ECO:0007669"/>
    <property type="project" value="UniProtKB-UniRule"/>
</dbReference>
<evidence type="ECO:0000256" key="23">
    <source>
        <dbReference type="RuleBase" id="RU362081"/>
    </source>
</evidence>
<evidence type="ECO:0000256" key="17">
    <source>
        <dbReference type="ARBA" id="ARBA00023008"/>
    </source>
</evidence>
<dbReference type="NCBIfam" id="TIGR01511">
    <property type="entry name" value="ATPase-IB1_Cu"/>
    <property type="match status" value="1"/>
</dbReference>
<keyword evidence="15" id="KW-1278">Translocase</keyword>
<comment type="caution">
    <text evidence="25">The sequence shown here is derived from an EMBL/GenBank/DDBJ whole genome shotgun (WGS) entry which is preliminary data.</text>
</comment>
<keyword evidence="6 23" id="KW-1003">Cell membrane</keyword>
<accession>A0A4R8LRI0</accession>
<feature type="transmembrane region" description="Helical" evidence="23">
    <location>
        <begin position="686"/>
        <end position="705"/>
    </location>
</feature>
<dbReference type="PROSITE" id="PS00154">
    <property type="entry name" value="ATPASE_E1_E2"/>
    <property type="match status" value="1"/>
</dbReference>
<dbReference type="InterPro" id="IPR023214">
    <property type="entry name" value="HAD_sf"/>
</dbReference>
<evidence type="ECO:0000313" key="25">
    <source>
        <dbReference type="EMBL" id="TDY50200.1"/>
    </source>
</evidence>
<dbReference type="AlphaFoldDB" id="A0A4R8LRI0"/>
<keyword evidence="26" id="KW-1185">Reference proteome</keyword>
<evidence type="ECO:0000313" key="26">
    <source>
        <dbReference type="Proteomes" id="UP000294581"/>
    </source>
</evidence>
<dbReference type="RefSeq" id="WP_243834950.1">
    <property type="nucleotide sequence ID" value="NZ_SORF01000003.1"/>
</dbReference>
<feature type="transmembrane region" description="Helical" evidence="23">
    <location>
        <begin position="133"/>
        <end position="154"/>
    </location>
</feature>
<keyword evidence="17" id="KW-0186">Copper</keyword>
<proteinExistence type="inferred from homology"/>
<dbReference type="InterPro" id="IPR023299">
    <property type="entry name" value="ATPase_P-typ_cyto_dom_N"/>
</dbReference>
<evidence type="ECO:0000256" key="10">
    <source>
        <dbReference type="ARBA" id="ARBA00022737"/>
    </source>
</evidence>
<feature type="transmembrane region" description="Helical" evidence="23">
    <location>
        <begin position="374"/>
        <end position="393"/>
    </location>
</feature>
<dbReference type="GO" id="GO:0055070">
    <property type="term" value="P:copper ion homeostasis"/>
    <property type="evidence" value="ECO:0007669"/>
    <property type="project" value="TreeGrafter"/>
</dbReference>
<dbReference type="Gene3D" id="3.40.1110.10">
    <property type="entry name" value="Calcium-transporting ATPase, cytoplasmic domain N"/>
    <property type="match status" value="1"/>
</dbReference>
<feature type="transmembrane region" description="Helical" evidence="23">
    <location>
        <begin position="346"/>
        <end position="368"/>
    </location>
</feature>
<evidence type="ECO:0000256" key="9">
    <source>
        <dbReference type="ARBA" id="ARBA00022723"/>
    </source>
</evidence>
<comment type="catalytic activity">
    <reaction evidence="22">
        <text>Cu(+)(in) + ATP + H2O = Cu(+)(out) + ADP + phosphate + H(+)</text>
        <dbReference type="Rhea" id="RHEA:25792"/>
        <dbReference type="ChEBI" id="CHEBI:15377"/>
        <dbReference type="ChEBI" id="CHEBI:15378"/>
        <dbReference type="ChEBI" id="CHEBI:30616"/>
        <dbReference type="ChEBI" id="CHEBI:43474"/>
        <dbReference type="ChEBI" id="CHEBI:49552"/>
        <dbReference type="ChEBI" id="CHEBI:456216"/>
        <dbReference type="EC" id="7.2.2.8"/>
    </reaction>
</comment>
<dbReference type="InterPro" id="IPR017969">
    <property type="entry name" value="Heavy-metal-associated_CS"/>
</dbReference>
<dbReference type="Gene3D" id="3.40.50.1000">
    <property type="entry name" value="HAD superfamily/HAD-like"/>
    <property type="match status" value="1"/>
</dbReference>
<dbReference type="InterPro" id="IPR023298">
    <property type="entry name" value="ATPase_P-typ_TM_dom_sf"/>
</dbReference>
<evidence type="ECO:0000256" key="16">
    <source>
        <dbReference type="ARBA" id="ARBA00022989"/>
    </source>
</evidence>
<dbReference type="PANTHER" id="PTHR43520:SF8">
    <property type="entry name" value="P-TYPE CU(+) TRANSPORTER"/>
    <property type="match status" value="1"/>
</dbReference>
<dbReference type="GO" id="GO:0016887">
    <property type="term" value="F:ATP hydrolysis activity"/>
    <property type="evidence" value="ECO:0007669"/>
    <property type="project" value="InterPro"/>
</dbReference>
<keyword evidence="11 23" id="KW-0547">Nucleotide-binding</keyword>
<dbReference type="PRINTS" id="PR00941">
    <property type="entry name" value="CDATPASE"/>
</dbReference>
<dbReference type="FunFam" id="2.70.150.10:FF:000020">
    <property type="entry name" value="Copper-exporting P-type ATPase A"/>
    <property type="match status" value="1"/>
</dbReference>
<dbReference type="Gene3D" id="3.30.70.100">
    <property type="match status" value="1"/>
</dbReference>
<dbReference type="CDD" id="cd02094">
    <property type="entry name" value="P-type_ATPase_Cu-like"/>
    <property type="match status" value="1"/>
</dbReference>
<organism evidence="25 26">
    <name type="scientific">Alicyclobacillus sacchari</name>
    <dbReference type="NCBI Taxonomy" id="392010"/>
    <lineage>
        <taxon>Bacteria</taxon>
        <taxon>Bacillati</taxon>
        <taxon>Bacillota</taxon>
        <taxon>Bacilli</taxon>
        <taxon>Bacillales</taxon>
        <taxon>Alicyclobacillaceae</taxon>
        <taxon>Alicyclobacillus</taxon>
    </lineage>
</organism>
<dbReference type="SFLD" id="SFLDF00027">
    <property type="entry name" value="p-type_atpase"/>
    <property type="match status" value="1"/>
</dbReference>
<feature type="transmembrane region" description="Helical" evidence="23">
    <location>
        <begin position="711"/>
        <end position="728"/>
    </location>
</feature>
<dbReference type="Pfam" id="PF00702">
    <property type="entry name" value="Hydrolase"/>
    <property type="match status" value="1"/>
</dbReference>
<keyword evidence="14" id="KW-0460">Magnesium</keyword>
<evidence type="ECO:0000256" key="6">
    <source>
        <dbReference type="ARBA" id="ARBA00022475"/>
    </source>
</evidence>
<keyword evidence="7" id="KW-0597">Phosphoprotein</keyword>
<evidence type="ECO:0000256" key="8">
    <source>
        <dbReference type="ARBA" id="ARBA00022692"/>
    </source>
</evidence>
<evidence type="ECO:0000256" key="15">
    <source>
        <dbReference type="ARBA" id="ARBA00022967"/>
    </source>
</evidence>
<evidence type="ECO:0000256" key="3">
    <source>
        <dbReference type="ARBA" id="ARBA00012517"/>
    </source>
</evidence>
<evidence type="ECO:0000256" key="22">
    <source>
        <dbReference type="ARBA" id="ARBA00049289"/>
    </source>
</evidence>
<dbReference type="EMBL" id="SORF01000003">
    <property type="protein sequence ID" value="TDY50200.1"/>
    <property type="molecule type" value="Genomic_DNA"/>
</dbReference>
<dbReference type="InterPro" id="IPR044492">
    <property type="entry name" value="P_typ_ATPase_HD_dom"/>
</dbReference>
<keyword evidence="19 23" id="KW-0472">Membrane</keyword>
<dbReference type="InterPro" id="IPR036412">
    <property type="entry name" value="HAD-like_sf"/>
</dbReference>
<evidence type="ECO:0000259" key="24">
    <source>
        <dbReference type="PROSITE" id="PS50846"/>
    </source>
</evidence>
<evidence type="ECO:0000256" key="14">
    <source>
        <dbReference type="ARBA" id="ARBA00022842"/>
    </source>
</evidence>
<dbReference type="GO" id="GO:0005507">
    <property type="term" value="F:copper ion binding"/>
    <property type="evidence" value="ECO:0007669"/>
    <property type="project" value="TreeGrafter"/>
</dbReference>
<dbReference type="PRINTS" id="PR00119">
    <property type="entry name" value="CATATPASE"/>
</dbReference>
<dbReference type="SUPFAM" id="SSF56784">
    <property type="entry name" value="HAD-like"/>
    <property type="match status" value="1"/>
</dbReference>
<keyword evidence="8 23" id="KW-0812">Transmembrane</keyword>
<dbReference type="InterPro" id="IPR006121">
    <property type="entry name" value="HMA_dom"/>
</dbReference>
<dbReference type="PROSITE" id="PS01229">
    <property type="entry name" value="COF_2"/>
    <property type="match status" value="1"/>
</dbReference>
<keyword evidence="16 23" id="KW-1133">Transmembrane helix</keyword>
<dbReference type="InterPro" id="IPR001757">
    <property type="entry name" value="P_typ_ATPase"/>
</dbReference>
<protein>
    <recommendedName>
        <fullName evidence="4">Copper-exporting P-type ATPase</fullName>
        <ecNumber evidence="3">7.2.2.8</ecNumber>
    </recommendedName>
    <alternativeName>
        <fullName evidence="20">Copper-exporting P-type ATPase A</fullName>
    </alternativeName>
    <alternativeName>
        <fullName evidence="21">Cu(+)-exporting ATPase</fullName>
    </alternativeName>
</protein>
<dbReference type="InterPro" id="IPR008250">
    <property type="entry name" value="ATPase_P-typ_transduc_dom_A_sf"/>
</dbReference>
<dbReference type="NCBIfam" id="TIGR01512">
    <property type="entry name" value="ATPase-IB2_Cd"/>
    <property type="match status" value="1"/>
</dbReference>
<keyword evidence="5" id="KW-0813">Transport</keyword>
<dbReference type="FunFam" id="3.40.50.1000:FF:000144">
    <property type="entry name" value="copper-transporting ATPase 1 isoform X2"/>
    <property type="match status" value="1"/>
</dbReference>
<keyword evidence="18" id="KW-0406">Ion transport</keyword>
<dbReference type="FunFam" id="3.30.70.100:FF:000005">
    <property type="entry name" value="Copper-exporting P-type ATPase A"/>
    <property type="match status" value="1"/>
</dbReference>
<dbReference type="PROSITE" id="PS01047">
    <property type="entry name" value="HMA_1"/>
    <property type="match status" value="1"/>
</dbReference>
<dbReference type="GO" id="GO:0005886">
    <property type="term" value="C:plasma membrane"/>
    <property type="evidence" value="ECO:0007669"/>
    <property type="project" value="UniProtKB-SubCell"/>
</dbReference>
<dbReference type="InterPro" id="IPR036163">
    <property type="entry name" value="HMA_dom_sf"/>
</dbReference>
<dbReference type="SUPFAM" id="SSF81665">
    <property type="entry name" value="Calcium ATPase, transmembrane domain M"/>
    <property type="match status" value="1"/>
</dbReference>
<evidence type="ECO:0000256" key="11">
    <source>
        <dbReference type="ARBA" id="ARBA00022741"/>
    </source>
</evidence>
<dbReference type="Gene3D" id="2.70.150.10">
    <property type="entry name" value="Calcium-transporting ATPase, cytoplasmic transduction domain A"/>
    <property type="match status" value="1"/>
</dbReference>
<dbReference type="InterPro" id="IPR018303">
    <property type="entry name" value="ATPase_P-typ_P_site"/>
</dbReference>